<evidence type="ECO:0000313" key="2">
    <source>
        <dbReference type="Proteomes" id="UP001162131"/>
    </source>
</evidence>
<evidence type="ECO:0008006" key="3">
    <source>
        <dbReference type="Google" id="ProtNLM"/>
    </source>
</evidence>
<dbReference type="PANTHER" id="PTHR17985:SF8">
    <property type="entry name" value="TRANSPORT AND GOLGI ORGANIZATION PROTEIN 2 HOMOLOG"/>
    <property type="match status" value="1"/>
</dbReference>
<organism evidence="1 2">
    <name type="scientific">Blepharisma stoltei</name>
    <dbReference type="NCBI Taxonomy" id="1481888"/>
    <lineage>
        <taxon>Eukaryota</taxon>
        <taxon>Sar</taxon>
        <taxon>Alveolata</taxon>
        <taxon>Ciliophora</taxon>
        <taxon>Postciliodesmatophora</taxon>
        <taxon>Heterotrichea</taxon>
        <taxon>Heterotrichida</taxon>
        <taxon>Blepharismidae</taxon>
        <taxon>Blepharisma</taxon>
    </lineage>
</organism>
<proteinExistence type="predicted"/>
<accession>A0AAU9KBN4</accession>
<protein>
    <recommendedName>
        <fullName evidence="3">NRDE family protein</fullName>
    </recommendedName>
</protein>
<keyword evidence="2" id="KW-1185">Reference proteome</keyword>
<dbReference type="Pfam" id="PF05742">
    <property type="entry name" value="TANGO2"/>
    <property type="match status" value="1"/>
</dbReference>
<name>A0AAU9KBN4_9CILI</name>
<sequence length="281" mass="32168">MCITAVALNSHPNYPFVLIFNRDEAFERPTSELAEWSDEWEGIVAGRDLMGGGTWLGINRDGKFVALTNFTDEDLEVLQQQQANPSASLWSGNMHDYLTRGMIPLRLLRKNVNIYNELQDIWTDRSRYKSFNLLAGDIKNNEVYYLSVNQAENAFSGLRRLDEGVHCMSNTDISNEWDKTKRLKADLENFLKNNDRFSTIDLVPLLRTEIKQDEPPENEASIFIKPYPGEMFGTPATRGTVSSTIITLDSSQEIAILERTWNRDQISYSDTNKSFILTNHN</sequence>
<dbReference type="AlphaFoldDB" id="A0AAU9KBN4"/>
<dbReference type="EMBL" id="CAJZBQ010000056">
    <property type="protein sequence ID" value="CAG9333015.1"/>
    <property type="molecule type" value="Genomic_DNA"/>
</dbReference>
<comment type="caution">
    <text evidence="1">The sequence shown here is derived from an EMBL/GenBank/DDBJ whole genome shotgun (WGS) entry which is preliminary data.</text>
</comment>
<dbReference type="PANTHER" id="PTHR17985">
    <property type="entry name" value="SER/THR-RICH PROTEIN T10 IN DGCR REGION"/>
    <property type="match status" value="1"/>
</dbReference>
<evidence type="ECO:0000313" key="1">
    <source>
        <dbReference type="EMBL" id="CAG9333015.1"/>
    </source>
</evidence>
<gene>
    <name evidence="1" type="ORF">BSTOLATCC_MIC57836</name>
</gene>
<reference evidence="1" key="1">
    <citation type="submission" date="2021-09" db="EMBL/GenBank/DDBJ databases">
        <authorList>
            <consortium name="AG Swart"/>
            <person name="Singh M."/>
            <person name="Singh A."/>
            <person name="Seah K."/>
            <person name="Emmerich C."/>
        </authorList>
    </citation>
    <scope>NUCLEOTIDE SEQUENCE</scope>
    <source>
        <strain evidence="1">ATCC30299</strain>
    </source>
</reference>
<dbReference type="InterPro" id="IPR008551">
    <property type="entry name" value="TANGO2"/>
</dbReference>
<dbReference type="Proteomes" id="UP001162131">
    <property type="component" value="Unassembled WGS sequence"/>
</dbReference>